<comment type="cofactor">
    <cofactor evidence="7">
        <name>Zn(2+)</name>
        <dbReference type="ChEBI" id="CHEBI:29105"/>
    </cofactor>
    <text evidence="7">Binds 1 zinc ion per subunit.</text>
</comment>
<dbReference type="InterPro" id="IPR001765">
    <property type="entry name" value="Carbonic_anhydrase"/>
</dbReference>
<comment type="function">
    <text evidence="8">Reversible hydration of carbon dioxide.</text>
</comment>
<dbReference type="EC" id="4.2.1.1" evidence="2 8"/>
<dbReference type="GO" id="GO:0034599">
    <property type="term" value="P:cellular response to oxidative stress"/>
    <property type="evidence" value="ECO:0007669"/>
    <property type="project" value="TreeGrafter"/>
</dbReference>
<name>A0A6A6SLE8_9PLEO</name>
<dbReference type="PROSITE" id="PS00705">
    <property type="entry name" value="PROK_CO2_ANHYDRASE_2"/>
    <property type="match status" value="1"/>
</dbReference>
<dbReference type="GO" id="GO:0004089">
    <property type="term" value="F:carbonate dehydratase activity"/>
    <property type="evidence" value="ECO:0007669"/>
    <property type="project" value="UniProtKB-UniRule"/>
</dbReference>
<feature type="binding site" evidence="7">
    <location>
        <position position="87"/>
    </location>
    <ligand>
        <name>Zn(2+)</name>
        <dbReference type="ChEBI" id="CHEBI:29105"/>
    </ligand>
</feature>
<dbReference type="GO" id="GO:0015976">
    <property type="term" value="P:carbon utilization"/>
    <property type="evidence" value="ECO:0007669"/>
    <property type="project" value="InterPro"/>
</dbReference>
<dbReference type="PANTHER" id="PTHR11002:SF76">
    <property type="entry name" value="CARBONIC ANHYDRASE"/>
    <property type="match status" value="1"/>
</dbReference>
<dbReference type="Pfam" id="PF00484">
    <property type="entry name" value="Pro_CA"/>
    <property type="match status" value="1"/>
</dbReference>
<evidence type="ECO:0000256" key="3">
    <source>
        <dbReference type="ARBA" id="ARBA00022723"/>
    </source>
</evidence>
<evidence type="ECO:0000256" key="7">
    <source>
        <dbReference type="PIRSR" id="PIRSR601765-1"/>
    </source>
</evidence>
<protein>
    <recommendedName>
        <fullName evidence="2 8">Carbonic anhydrase</fullName>
        <ecNumber evidence="2 8">4.2.1.1</ecNumber>
    </recommendedName>
    <alternativeName>
        <fullName evidence="8">Carbonate dehydratase</fullName>
    </alternativeName>
</protein>
<comment type="similarity">
    <text evidence="1 8">Belongs to the beta-class carbonic anhydrase family.</text>
</comment>
<dbReference type="AlphaFoldDB" id="A0A6A6SLE8"/>
<gene>
    <name evidence="9" type="ORF">K491DRAFT_722306</name>
</gene>
<dbReference type="InterPro" id="IPR036874">
    <property type="entry name" value="Carbonic_anhydrase_sf"/>
</dbReference>
<evidence type="ECO:0000256" key="4">
    <source>
        <dbReference type="ARBA" id="ARBA00022833"/>
    </source>
</evidence>
<dbReference type="GO" id="GO:0005737">
    <property type="term" value="C:cytoplasm"/>
    <property type="evidence" value="ECO:0007669"/>
    <property type="project" value="TreeGrafter"/>
</dbReference>
<dbReference type="EMBL" id="MU004524">
    <property type="protein sequence ID" value="KAF2648725.1"/>
    <property type="molecule type" value="Genomic_DNA"/>
</dbReference>
<feature type="binding site" evidence="7">
    <location>
        <position position="85"/>
    </location>
    <ligand>
        <name>Zn(2+)</name>
        <dbReference type="ChEBI" id="CHEBI:29105"/>
    </ligand>
</feature>
<dbReference type="Gene3D" id="3.40.1050.10">
    <property type="entry name" value="Carbonic anhydrase"/>
    <property type="match status" value="1"/>
</dbReference>
<dbReference type="InterPro" id="IPR015892">
    <property type="entry name" value="Carbonic_anhydrase_CS"/>
</dbReference>
<evidence type="ECO:0000256" key="1">
    <source>
        <dbReference type="ARBA" id="ARBA00006217"/>
    </source>
</evidence>
<keyword evidence="4 7" id="KW-0862">Zinc</keyword>
<keyword evidence="3 7" id="KW-0479">Metal-binding</keyword>
<dbReference type="GO" id="GO:0071244">
    <property type="term" value="P:cellular response to carbon dioxide"/>
    <property type="evidence" value="ECO:0007669"/>
    <property type="project" value="TreeGrafter"/>
</dbReference>
<dbReference type="SMART" id="SM00947">
    <property type="entry name" value="Pro_CA"/>
    <property type="match status" value="1"/>
</dbReference>
<evidence type="ECO:0000256" key="8">
    <source>
        <dbReference type="RuleBase" id="RU003956"/>
    </source>
</evidence>
<feature type="binding site" evidence="7">
    <location>
        <position position="144"/>
    </location>
    <ligand>
        <name>Zn(2+)</name>
        <dbReference type="ChEBI" id="CHEBI:29105"/>
    </ligand>
</feature>
<dbReference type="CDD" id="cd00883">
    <property type="entry name" value="beta_CA_cladeA"/>
    <property type="match status" value="1"/>
</dbReference>
<comment type="catalytic activity">
    <reaction evidence="6 8">
        <text>hydrogencarbonate + H(+) = CO2 + H2O</text>
        <dbReference type="Rhea" id="RHEA:10748"/>
        <dbReference type="ChEBI" id="CHEBI:15377"/>
        <dbReference type="ChEBI" id="CHEBI:15378"/>
        <dbReference type="ChEBI" id="CHEBI:16526"/>
        <dbReference type="ChEBI" id="CHEBI:17544"/>
        <dbReference type="EC" id="4.2.1.1"/>
    </reaction>
</comment>
<organism evidence="9 10">
    <name type="scientific">Lophiostoma macrostomum CBS 122681</name>
    <dbReference type="NCBI Taxonomy" id="1314788"/>
    <lineage>
        <taxon>Eukaryota</taxon>
        <taxon>Fungi</taxon>
        <taxon>Dikarya</taxon>
        <taxon>Ascomycota</taxon>
        <taxon>Pezizomycotina</taxon>
        <taxon>Dothideomycetes</taxon>
        <taxon>Pleosporomycetidae</taxon>
        <taxon>Pleosporales</taxon>
        <taxon>Lophiostomataceae</taxon>
        <taxon>Lophiostoma</taxon>
    </lineage>
</organism>
<proteinExistence type="inferred from homology"/>
<evidence type="ECO:0000313" key="10">
    <source>
        <dbReference type="Proteomes" id="UP000799324"/>
    </source>
</evidence>
<sequence>MRSALQAAVKRFRSTLLKTRPSPPSYTSLRPDLPILDLPPANPHHALDRIVAGNRVYAQQTAQEDPNAFVELSKGQAPEILWIGCADSRIPETTVCHCKPGELFVHRNIANVVHADDVNAASVVEYAVTHLKVKKVVVCGHTKCGGANAALVDTDLGETLNTWLHPVRELRRKHKAELAKLPDDDARAVRVAELNVNQSLDVLKLHPAIKKAVNERGLTLHGMIYDIAAGQLRLLEETGQKKSTGLWAPS</sequence>
<dbReference type="OrthoDB" id="10248475at2759"/>
<dbReference type="SUPFAM" id="SSF53056">
    <property type="entry name" value="beta-carbonic anhydrase, cab"/>
    <property type="match status" value="1"/>
</dbReference>
<keyword evidence="5 8" id="KW-0456">Lyase</keyword>
<evidence type="ECO:0000256" key="6">
    <source>
        <dbReference type="ARBA" id="ARBA00048348"/>
    </source>
</evidence>
<evidence type="ECO:0000256" key="2">
    <source>
        <dbReference type="ARBA" id="ARBA00012925"/>
    </source>
</evidence>
<evidence type="ECO:0000256" key="5">
    <source>
        <dbReference type="ARBA" id="ARBA00023239"/>
    </source>
</evidence>
<dbReference type="PANTHER" id="PTHR11002">
    <property type="entry name" value="CARBONIC ANHYDRASE"/>
    <property type="match status" value="1"/>
</dbReference>
<feature type="binding site" evidence="7">
    <location>
        <position position="141"/>
    </location>
    <ligand>
        <name>Zn(2+)</name>
        <dbReference type="ChEBI" id="CHEBI:29105"/>
    </ligand>
</feature>
<accession>A0A6A6SLE8</accession>
<keyword evidence="10" id="KW-1185">Reference proteome</keyword>
<dbReference type="GO" id="GO:0008270">
    <property type="term" value="F:zinc ion binding"/>
    <property type="evidence" value="ECO:0007669"/>
    <property type="project" value="UniProtKB-UniRule"/>
</dbReference>
<dbReference type="Proteomes" id="UP000799324">
    <property type="component" value="Unassembled WGS sequence"/>
</dbReference>
<reference evidence="9" key="1">
    <citation type="journal article" date="2020" name="Stud. Mycol.">
        <title>101 Dothideomycetes genomes: a test case for predicting lifestyles and emergence of pathogens.</title>
        <authorList>
            <person name="Haridas S."/>
            <person name="Albert R."/>
            <person name="Binder M."/>
            <person name="Bloem J."/>
            <person name="Labutti K."/>
            <person name="Salamov A."/>
            <person name="Andreopoulos B."/>
            <person name="Baker S."/>
            <person name="Barry K."/>
            <person name="Bills G."/>
            <person name="Bluhm B."/>
            <person name="Cannon C."/>
            <person name="Castanera R."/>
            <person name="Culley D."/>
            <person name="Daum C."/>
            <person name="Ezra D."/>
            <person name="Gonzalez J."/>
            <person name="Henrissat B."/>
            <person name="Kuo A."/>
            <person name="Liang C."/>
            <person name="Lipzen A."/>
            <person name="Lutzoni F."/>
            <person name="Magnuson J."/>
            <person name="Mondo S."/>
            <person name="Nolan M."/>
            <person name="Ohm R."/>
            <person name="Pangilinan J."/>
            <person name="Park H.-J."/>
            <person name="Ramirez L."/>
            <person name="Alfaro M."/>
            <person name="Sun H."/>
            <person name="Tritt A."/>
            <person name="Yoshinaga Y."/>
            <person name="Zwiers L.-H."/>
            <person name="Turgeon B."/>
            <person name="Goodwin S."/>
            <person name="Spatafora J."/>
            <person name="Crous P."/>
            <person name="Grigoriev I."/>
        </authorList>
    </citation>
    <scope>NUCLEOTIDE SEQUENCE</scope>
    <source>
        <strain evidence="9">CBS 122681</strain>
    </source>
</reference>
<evidence type="ECO:0000313" key="9">
    <source>
        <dbReference type="EMBL" id="KAF2648725.1"/>
    </source>
</evidence>